<accession>A0ABC9CEN7</accession>
<feature type="chain" id="PRO_5044740722" evidence="4">
    <location>
        <begin position="21"/>
        <end position="521"/>
    </location>
</feature>
<feature type="region of interest" description="Disordered" evidence="3">
    <location>
        <begin position="324"/>
        <end position="346"/>
    </location>
</feature>
<dbReference type="Proteomes" id="UP001497457">
    <property type="component" value="Chromosome 3rd"/>
</dbReference>
<gene>
    <name evidence="5" type="ORF">URODEC1_LOCUS74539</name>
</gene>
<dbReference type="Pfam" id="PF00067">
    <property type="entry name" value="p450"/>
    <property type="match status" value="1"/>
</dbReference>
<feature type="compositionally biased region" description="Basic and acidic residues" evidence="3">
    <location>
        <begin position="327"/>
        <end position="340"/>
    </location>
</feature>
<dbReference type="GO" id="GO:0046872">
    <property type="term" value="F:metal ion binding"/>
    <property type="evidence" value="ECO:0007669"/>
    <property type="project" value="UniProtKB-KW"/>
</dbReference>
<keyword evidence="4" id="KW-0732">Signal</keyword>
<evidence type="ECO:0000256" key="3">
    <source>
        <dbReference type="SAM" id="MobiDB-lite"/>
    </source>
</evidence>
<sequence>MGAFLLFVCVLAPFVMLACCASRGRRRRAAPPAACGNKSLPLPPGSMGWPYVGETFQLYSSKNPDVFFARKQNRHGPIFKTHILGCPCVMVSSPEAARFVLVTQAHLFKPTFPASKERMLGRQAIFFQHGDYHAHLRRIVSRAFFPEAIRGSVPAIEAIALRSLASWDGQLVNTFQEMKLYALNVALLSIFGEEEMRYIEELKQCYLTLEKGYNSMPVNLPGTLFHKAMKARKRLGDIVAHIISARRSREQEQQGKQSDLLASFLDDREALTDAQIADNVIGVIFAARDTTASVLTWMVKFLGDHPAVLKAVIRLMDKSNRIAGRAGGDRSVQELPRRGADVGGHPADAHDEPCYPGDDAGGVHPVLHLQGGRGGRGVPRVPDPQGLEGAAPVPEHPPQPRPLRVPGQVRPLPLRGGAQAQHLHALRQRDPLVPGQRARQAGDARALPPPRHQLQVVHRQVRERRAVRTLRAAAQRPAHDLHPQGLCSVATRDKSCTYQAKTDGNPNGCTWWYLVWYILLL</sequence>
<dbReference type="SUPFAM" id="SSF48264">
    <property type="entry name" value="Cytochrome P450"/>
    <property type="match status" value="1"/>
</dbReference>
<evidence type="ECO:0000256" key="2">
    <source>
        <dbReference type="ARBA" id="ARBA00023004"/>
    </source>
</evidence>
<dbReference type="PANTHER" id="PTHR24286:SF10">
    <property type="entry name" value="ABSCISIC ACID 8'-HYDROXYLASE 1"/>
    <property type="match status" value="1"/>
</dbReference>
<evidence type="ECO:0000256" key="4">
    <source>
        <dbReference type="SAM" id="SignalP"/>
    </source>
</evidence>
<protein>
    <submittedName>
        <fullName evidence="5">Uncharacterized protein</fullName>
    </submittedName>
</protein>
<dbReference type="InterPro" id="IPR001128">
    <property type="entry name" value="Cyt_P450"/>
</dbReference>
<feature type="compositionally biased region" description="Pro residues" evidence="3">
    <location>
        <begin position="394"/>
        <end position="403"/>
    </location>
</feature>
<keyword evidence="6" id="KW-1185">Reference proteome</keyword>
<dbReference type="PANTHER" id="PTHR24286">
    <property type="entry name" value="CYTOCHROME P450 26"/>
    <property type="match status" value="1"/>
</dbReference>
<keyword evidence="2" id="KW-0408">Iron</keyword>
<evidence type="ECO:0000256" key="1">
    <source>
        <dbReference type="ARBA" id="ARBA00022723"/>
    </source>
</evidence>
<reference evidence="6" key="1">
    <citation type="submission" date="2024-06" db="EMBL/GenBank/DDBJ databases">
        <authorList>
            <person name="Ryan C."/>
        </authorList>
    </citation>
    <scope>NUCLEOTIDE SEQUENCE [LARGE SCALE GENOMIC DNA]</scope>
</reference>
<dbReference type="InterPro" id="IPR036396">
    <property type="entry name" value="Cyt_P450_sf"/>
</dbReference>
<feature type="signal peptide" evidence="4">
    <location>
        <begin position="1"/>
        <end position="20"/>
    </location>
</feature>
<evidence type="ECO:0000313" key="6">
    <source>
        <dbReference type="Proteomes" id="UP001497457"/>
    </source>
</evidence>
<organism evidence="5 6">
    <name type="scientific">Urochloa decumbens</name>
    <dbReference type="NCBI Taxonomy" id="240449"/>
    <lineage>
        <taxon>Eukaryota</taxon>
        <taxon>Viridiplantae</taxon>
        <taxon>Streptophyta</taxon>
        <taxon>Embryophyta</taxon>
        <taxon>Tracheophyta</taxon>
        <taxon>Spermatophyta</taxon>
        <taxon>Magnoliopsida</taxon>
        <taxon>Liliopsida</taxon>
        <taxon>Poales</taxon>
        <taxon>Poaceae</taxon>
        <taxon>PACMAD clade</taxon>
        <taxon>Panicoideae</taxon>
        <taxon>Panicodae</taxon>
        <taxon>Paniceae</taxon>
        <taxon>Melinidinae</taxon>
        <taxon>Urochloa</taxon>
    </lineage>
</organism>
<proteinExistence type="predicted"/>
<name>A0ABC9CEN7_9POAL</name>
<dbReference type="AlphaFoldDB" id="A0ABC9CEN7"/>
<keyword evidence="1" id="KW-0479">Metal-binding</keyword>
<evidence type="ECO:0000313" key="5">
    <source>
        <dbReference type="EMBL" id="CAL5019061.1"/>
    </source>
</evidence>
<dbReference type="EMBL" id="OZ075113">
    <property type="protein sequence ID" value="CAL5019061.1"/>
    <property type="molecule type" value="Genomic_DNA"/>
</dbReference>
<reference evidence="5 6" key="2">
    <citation type="submission" date="2024-10" db="EMBL/GenBank/DDBJ databases">
        <authorList>
            <person name="Ryan C."/>
        </authorList>
    </citation>
    <scope>NUCLEOTIDE SEQUENCE [LARGE SCALE GENOMIC DNA]</scope>
</reference>
<dbReference type="Gene3D" id="1.10.630.10">
    <property type="entry name" value="Cytochrome P450"/>
    <property type="match status" value="1"/>
</dbReference>
<feature type="region of interest" description="Disordered" evidence="3">
    <location>
        <begin position="371"/>
        <end position="403"/>
    </location>
</feature>